<dbReference type="AlphaFoldDB" id="A0A9N8ECF7"/>
<feature type="transmembrane region" description="Helical" evidence="1">
    <location>
        <begin position="57"/>
        <end position="76"/>
    </location>
</feature>
<reference evidence="2" key="1">
    <citation type="submission" date="2020-06" db="EMBL/GenBank/DDBJ databases">
        <authorList>
            <consortium name="Plant Systems Biology data submission"/>
        </authorList>
    </citation>
    <scope>NUCLEOTIDE SEQUENCE</scope>
    <source>
        <strain evidence="2">D6</strain>
    </source>
</reference>
<evidence type="ECO:0000313" key="2">
    <source>
        <dbReference type="EMBL" id="CAB9515854.1"/>
    </source>
</evidence>
<dbReference type="EMBL" id="CAICTM010000741">
    <property type="protein sequence ID" value="CAB9515854.1"/>
    <property type="molecule type" value="Genomic_DNA"/>
</dbReference>
<keyword evidence="1" id="KW-0812">Transmembrane</keyword>
<comment type="caution">
    <text evidence="2">The sequence shown here is derived from an EMBL/GenBank/DDBJ whole genome shotgun (WGS) entry which is preliminary data.</text>
</comment>
<keyword evidence="1" id="KW-1133">Transmembrane helix</keyword>
<sequence length="136" mass="14984">MATVVNRRRKLYDTRQHTREWILLPDSSLLIIFYYFGGDSCVGTHFPVCASQVLLPLAIRQLATMAGLTIFGCACIHHKDPMRGTGNRSEQSRTFGTVAIVVDVAIPQPATMAGFIMFGCACIRHKDPIQDTSNGV</sequence>
<proteinExistence type="predicted"/>
<keyword evidence="1" id="KW-0472">Membrane</keyword>
<gene>
    <name evidence="2" type="ORF">SEMRO_742_G195971.1</name>
</gene>
<evidence type="ECO:0000256" key="1">
    <source>
        <dbReference type="SAM" id="Phobius"/>
    </source>
</evidence>
<evidence type="ECO:0000313" key="3">
    <source>
        <dbReference type="Proteomes" id="UP001153069"/>
    </source>
</evidence>
<feature type="transmembrane region" description="Helical" evidence="1">
    <location>
        <begin position="21"/>
        <end position="37"/>
    </location>
</feature>
<keyword evidence="3" id="KW-1185">Reference proteome</keyword>
<dbReference type="Proteomes" id="UP001153069">
    <property type="component" value="Unassembled WGS sequence"/>
</dbReference>
<protein>
    <submittedName>
        <fullName evidence="2">Uncharacterized protein</fullName>
    </submittedName>
</protein>
<accession>A0A9N8ECF7</accession>
<name>A0A9N8ECF7_9STRA</name>
<organism evidence="2 3">
    <name type="scientific">Seminavis robusta</name>
    <dbReference type="NCBI Taxonomy" id="568900"/>
    <lineage>
        <taxon>Eukaryota</taxon>
        <taxon>Sar</taxon>
        <taxon>Stramenopiles</taxon>
        <taxon>Ochrophyta</taxon>
        <taxon>Bacillariophyta</taxon>
        <taxon>Bacillariophyceae</taxon>
        <taxon>Bacillariophycidae</taxon>
        <taxon>Naviculales</taxon>
        <taxon>Naviculaceae</taxon>
        <taxon>Seminavis</taxon>
    </lineage>
</organism>